<evidence type="ECO:0000313" key="2">
    <source>
        <dbReference type="EMBL" id="MCG4609962.1"/>
    </source>
</evidence>
<gene>
    <name evidence="2" type="ORF">L0P57_03290</name>
</gene>
<dbReference type="Proteomes" id="UP001298681">
    <property type="component" value="Unassembled WGS sequence"/>
</dbReference>
<feature type="transmembrane region" description="Helical" evidence="1">
    <location>
        <begin position="320"/>
        <end position="340"/>
    </location>
</feature>
<comment type="caution">
    <text evidence="2">The sequence shown here is derived from an EMBL/GenBank/DDBJ whole genome shotgun (WGS) entry which is preliminary data.</text>
</comment>
<protein>
    <recommendedName>
        <fullName evidence="4">ABC transporter permease</fullName>
    </recommendedName>
</protein>
<feature type="transmembrane region" description="Helical" evidence="1">
    <location>
        <begin position="79"/>
        <end position="98"/>
    </location>
</feature>
<feature type="transmembrane region" description="Helical" evidence="1">
    <location>
        <begin position="294"/>
        <end position="314"/>
    </location>
</feature>
<dbReference type="EMBL" id="JAKNHQ010000003">
    <property type="protein sequence ID" value="MCG4609962.1"/>
    <property type="molecule type" value="Genomic_DNA"/>
</dbReference>
<evidence type="ECO:0000256" key="1">
    <source>
        <dbReference type="SAM" id="Phobius"/>
    </source>
</evidence>
<feature type="transmembrane region" description="Helical" evidence="1">
    <location>
        <begin position="135"/>
        <end position="153"/>
    </location>
</feature>
<keyword evidence="1" id="KW-1133">Transmembrane helix</keyword>
<proteinExistence type="predicted"/>
<keyword evidence="1" id="KW-0812">Transmembrane</keyword>
<feature type="transmembrane region" description="Helical" evidence="1">
    <location>
        <begin position="352"/>
        <end position="376"/>
    </location>
</feature>
<organism evidence="2 3">
    <name type="scientific">Anaeromassilibacillus senegalensis</name>
    <dbReference type="NCBI Taxonomy" id="1673717"/>
    <lineage>
        <taxon>Bacteria</taxon>
        <taxon>Bacillati</taxon>
        <taxon>Bacillota</taxon>
        <taxon>Clostridia</taxon>
        <taxon>Eubacteriales</taxon>
        <taxon>Acutalibacteraceae</taxon>
        <taxon>Anaeromassilibacillus</taxon>
    </lineage>
</organism>
<feature type="transmembrane region" description="Helical" evidence="1">
    <location>
        <begin position="165"/>
        <end position="188"/>
    </location>
</feature>
<sequence length="636" mass="71066">MILKTSSTSWKRELRETYLWSLKRNRGMMALFAALLFLAFPVLLLFGLANANIRMDPMTLEVYGVSAQYASVFGDMTGFAMTLSVPTLCALFTLLFAVQLFRYMHMKRSVDLFHSLPVRRSAMLLGRILAGLTALYIPLALNVGIASLIALCFNIENKGGQIGDLFVQMLGLMLVLAAAFLFCVLMAVCTGTTLDMVLSVIGVNIAYPILVYSSVYLVSCLLPGFNMTVNLDNTLLVALAPFVGIFLHASDAPTFFVWWAILAVFLLLSSVYLYRRRKSESAENTFAFQIPKGLIRFLITAVGGFGLGFILFWYNSSTANFLIGLLLGSLAAHVVVEAIYSRGFSRMKRSFAGYAVFLGAFIVFYGVVATGAFGYVDRIPAIEDIESVSFEDNTYYQEFGSDHFDIQGEQYENLASVKPEICQAENVEKVLEFHRSVVEFQKQAGFPFRMSQGGGIQYQIVYHLKDGSTFQREYQWSPFDTPNAEENSQRLQQLSSDIVNSEEYKTSGNLLFYLEPGDISQIEIENYDEQSDMAAKTYRLNDAQKQALLEALRQDTLDLDITNREDFSGRVACLYLRCGDENGLFQPAEGSKLKNLVGDYTGKIQVSISPYTLTENQKDLAVVQLLEEQGWTAEES</sequence>
<evidence type="ECO:0000313" key="3">
    <source>
        <dbReference type="Proteomes" id="UP001298681"/>
    </source>
</evidence>
<evidence type="ECO:0008006" key="4">
    <source>
        <dbReference type="Google" id="ProtNLM"/>
    </source>
</evidence>
<accession>A0ABS9MGN1</accession>
<name>A0ABS9MGN1_9FIRM</name>
<keyword evidence="3" id="KW-1185">Reference proteome</keyword>
<feature type="transmembrane region" description="Helical" evidence="1">
    <location>
        <begin position="256"/>
        <end position="274"/>
    </location>
</feature>
<feature type="transmembrane region" description="Helical" evidence="1">
    <location>
        <begin position="200"/>
        <end position="222"/>
    </location>
</feature>
<dbReference type="RefSeq" id="WP_140400320.1">
    <property type="nucleotide sequence ID" value="NZ_JAKNHQ010000003.1"/>
</dbReference>
<keyword evidence="1" id="KW-0472">Membrane</keyword>
<reference evidence="2 3" key="1">
    <citation type="submission" date="2022-01" db="EMBL/GenBank/DDBJ databases">
        <title>Collection of gut derived symbiotic bacterial strains cultured from healthy donors.</title>
        <authorList>
            <person name="Lin H."/>
            <person name="Kohout C."/>
            <person name="Waligurski E."/>
            <person name="Pamer E.G."/>
        </authorList>
    </citation>
    <scope>NUCLEOTIDE SEQUENCE [LARGE SCALE GENOMIC DNA]</scope>
    <source>
        <strain evidence="2 3">DFI.7.58</strain>
    </source>
</reference>